<dbReference type="Gene3D" id="3.40.50.280">
    <property type="entry name" value="Cobalamin-binding domain"/>
    <property type="match status" value="1"/>
</dbReference>
<dbReference type="PANTHER" id="PTHR48101:SF4">
    <property type="entry name" value="METHYLMALONYL-COA MUTASE, MITOCHONDRIAL"/>
    <property type="match status" value="1"/>
</dbReference>
<gene>
    <name evidence="3" type="ORF">GCM10023321_62530</name>
</gene>
<sequence>MTQPSTLALADEFPPATREQWRELIAGVLRKSGRLPEDHTGPVEELLATRLGDGVTIAPLYTAEDAPEGAGVPGVDPFVRGARPLGANPDGWDLRQRHADPDQAATAEAVLADLENGVTSLWLVLGEGALPPGSLPTVLADVLLDMAPIALDAGPEHTEAAARDLVDLARRREVPGDALTGVLGADPFGWLAGRDAELDVDAALRTAAELAGRCARDWPNLRAISVDATPVHNAGAEDAQELAYSLAAGVAYLRALTESGLSTADALRQLEFRYAATADQFATIAKLRAARGLWARVARECGVTGEQAAQRQHVVGSEVMVTARDPWVNMLRGTLACFGAGVGGADSVTVPPFDAALGLPDPFSRRIARNTQSLLIAESHLARVVDPAGGSWYVERLTADLARRAWSAFTEIERAGGVATALRDGSLAEALAATWGKRERRLATRKEPVLGVSEFPNLTEKLPNRTPDPRPAPRGLLPRVRRAAAFEALRDRADAHVAATGARPGVFLATLGSAASATARVGFATNLFQAGGLDTPSAAGTPEELAAAFAEAGTPVACLCGADPSYAESAGPVAEALRTAGATKVILAGKPGTSTADGYVFAGCDAVEVLTAVLDELGVAK</sequence>
<dbReference type="PANTHER" id="PTHR48101">
    <property type="entry name" value="METHYLMALONYL-COA MUTASE, MITOCHONDRIAL-RELATED"/>
    <property type="match status" value="1"/>
</dbReference>
<dbReference type="SUPFAM" id="SSF51703">
    <property type="entry name" value="Cobalamin (vitamin B12)-dependent enzymes"/>
    <property type="match status" value="1"/>
</dbReference>
<evidence type="ECO:0000256" key="1">
    <source>
        <dbReference type="ARBA" id="ARBA00011870"/>
    </source>
</evidence>
<name>A0ABP9QWK7_9PSEU</name>
<comment type="subunit">
    <text evidence="1">Heterodimer of an alpha and a beta chain.</text>
</comment>
<dbReference type="InterPro" id="IPR024067">
    <property type="entry name" value="Me-malonyl-CoA_mutase_sm_su_N"/>
</dbReference>
<reference evidence="4" key="1">
    <citation type="journal article" date="2019" name="Int. J. Syst. Evol. Microbiol.">
        <title>The Global Catalogue of Microorganisms (GCM) 10K type strain sequencing project: providing services to taxonomists for standard genome sequencing and annotation.</title>
        <authorList>
            <consortium name="The Broad Institute Genomics Platform"/>
            <consortium name="The Broad Institute Genome Sequencing Center for Infectious Disease"/>
            <person name="Wu L."/>
            <person name="Ma J."/>
        </authorList>
    </citation>
    <scope>NUCLEOTIDE SEQUENCE [LARGE SCALE GENOMIC DNA]</scope>
    <source>
        <strain evidence="4">JCM 18303</strain>
    </source>
</reference>
<evidence type="ECO:0000313" key="4">
    <source>
        <dbReference type="Proteomes" id="UP001428817"/>
    </source>
</evidence>
<dbReference type="Pfam" id="PF01642">
    <property type="entry name" value="MM_CoA_mutase"/>
    <property type="match status" value="1"/>
</dbReference>
<dbReference type="InterPro" id="IPR016176">
    <property type="entry name" value="Cbl-dep_enz_cat"/>
</dbReference>
<evidence type="ECO:0000313" key="3">
    <source>
        <dbReference type="EMBL" id="GAA5168458.1"/>
    </source>
</evidence>
<feature type="domain" description="Methylmalonyl-CoA mutase alpha/beta chain catalytic" evidence="2">
    <location>
        <begin position="137"/>
        <end position="470"/>
    </location>
</feature>
<protein>
    <submittedName>
        <fullName evidence="3">Methylmalonyl-CoA mutase family protein</fullName>
    </submittedName>
</protein>
<comment type="caution">
    <text evidence="3">The sequence shown here is derived from an EMBL/GenBank/DDBJ whole genome shotgun (WGS) entry which is preliminary data.</text>
</comment>
<proteinExistence type="predicted"/>
<evidence type="ECO:0000259" key="2">
    <source>
        <dbReference type="Pfam" id="PF01642"/>
    </source>
</evidence>
<dbReference type="Gene3D" id="1.10.196.20">
    <property type="match status" value="1"/>
</dbReference>
<dbReference type="InterPro" id="IPR006099">
    <property type="entry name" value="MeMalonylCoA_mutase_a/b_cat"/>
</dbReference>
<dbReference type="Proteomes" id="UP001428817">
    <property type="component" value="Unassembled WGS sequence"/>
</dbReference>
<accession>A0ABP9QWK7</accession>
<keyword evidence="4" id="KW-1185">Reference proteome</keyword>
<dbReference type="CDD" id="cd03677">
    <property type="entry name" value="MM_CoA_mutase_beta"/>
    <property type="match status" value="1"/>
</dbReference>
<dbReference type="RefSeq" id="WP_185065423.1">
    <property type="nucleotide sequence ID" value="NZ_BAABJP010000039.1"/>
</dbReference>
<dbReference type="Gene3D" id="3.20.20.240">
    <property type="entry name" value="Methylmalonyl-CoA mutase"/>
    <property type="match status" value="1"/>
</dbReference>
<dbReference type="EMBL" id="BAABJP010000039">
    <property type="protein sequence ID" value="GAA5168458.1"/>
    <property type="molecule type" value="Genomic_DNA"/>
</dbReference>
<organism evidence="3 4">
    <name type="scientific">Pseudonocardia eucalypti</name>
    <dbReference type="NCBI Taxonomy" id="648755"/>
    <lineage>
        <taxon>Bacteria</taxon>
        <taxon>Bacillati</taxon>
        <taxon>Actinomycetota</taxon>
        <taxon>Actinomycetes</taxon>
        <taxon>Pseudonocardiales</taxon>
        <taxon>Pseudonocardiaceae</taxon>
        <taxon>Pseudonocardia</taxon>
    </lineage>
</organism>